<dbReference type="Pfam" id="PF07596">
    <property type="entry name" value="SBP_bac_10"/>
    <property type="match status" value="1"/>
</dbReference>
<organism evidence="3 4">
    <name type="scientific">Limnoglobus roseus</name>
    <dbReference type="NCBI Taxonomy" id="2598579"/>
    <lineage>
        <taxon>Bacteria</taxon>
        <taxon>Pseudomonadati</taxon>
        <taxon>Planctomycetota</taxon>
        <taxon>Planctomycetia</taxon>
        <taxon>Gemmatales</taxon>
        <taxon>Gemmataceae</taxon>
        <taxon>Limnoglobus</taxon>
    </lineage>
</organism>
<dbReference type="InterPro" id="IPR011453">
    <property type="entry name" value="DUF1559"/>
</dbReference>
<evidence type="ECO:0000313" key="3">
    <source>
        <dbReference type="EMBL" id="QEL18250.1"/>
    </source>
</evidence>
<keyword evidence="4" id="KW-1185">Reference proteome</keyword>
<dbReference type="SUPFAM" id="SSF54523">
    <property type="entry name" value="Pili subunits"/>
    <property type="match status" value="1"/>
</dbReference>
<dbReference type="NCBIfam" id="TIGR02532">
    <property type="entry name" value="IV_pilin_GFxxxE"/>
    <property type="match status" value="1"/>
</dbReference>
<accession>A0A5C1AHE8</accession>
<proteinExistence type="predicted"/>
<dbReference type="InterPro" id="IPR027558">
    <property type="entry name" value="Pre_pil_HX9DG_C"/>
</dbReference>
<sequence length="324" mass="34410">MGDHVRLVVLRRPAFTLIELLVVIAIIAVLIGLLLPAVQKVREAASRMSCQNNLKQLGLASLGYEGVEGKFPVYGQSTPYRHGWVALVLPYLEQENVRKIYNQTSANWDDSVNLTARMSQVKTFLCPSAKSGRVGQSNFVLTAGGPLQGPFDGAAWDYTNTWGLSSGLRNYLNAQAGSSIYPDSNSGMGVIGNDGSRMAQVTDGTSNTLLISECANRPEYWVKGKQNSGTPPSGGIGAGQVSGGVWADHQKGFSIDGSSADGLTLVGPCAMNCTNAYELYAFHTGGVNACYTDGSVRFLRETMTINTLAALVSRAGGEVNTGDN</sequence>
<keyword evidence="1" id="KW-0472">Membrane</keyword>
<dbReference type="NCBIfam" id="TIGR04294">
    <property type="entry name" value="pre_pil_HX9DG"/>
    <property type="match status" value="1"/>
</dbReference>
<dbReference type="InterPro" id="IPR012902">
    <property type="entry name" value="N_methyl_site"/>
</dbReference>
<protein>
    <submittedName>
        <fullName evidence="3">Prepilin-type cleavage/methylation domain-containing protein</fullName>
    </submittedName>
</protein>
<dbReference type="Gene3D" id="3.30.700.10">
    <property type="entry name" value="Glycoprotein, Type 4 Pilin"/>
    <property type="match status" value="1"/>
</dbReference>
<dbReference type="EMBL" id="CP042425">
    <property type="protein sequence ID" value="QEL18250.1"/>
    <property type="molecule type" value="Genomic_DNA"/>
</dbReference>
<evidence type="ECO:0000259" key="2">
    <source>
        <dbReference type="Pfam" id="PF07596"/>
    </source>
</evidence>
<dbReference type="Proteomes" id="UP000324974">
    <property type="component" value="Chromosome"/>
</dbReference>
<name>A0A5C1AHE8_9BACT</name>
<reference evidence="4" key="1">
    <citation type="submission" date="2019-08" db="EMBL/GenBank/DDBJ databases">
        <title>Limnoglobus roseus gen. nov., sp. nov., a novel freshwater planctomycete with a giant genome from the family Gemmataceae.</title>
        <authorList>
            <person name="Kulichevskaya I.S."/>
            <person name="Naumoff D.G."/>
            <person name="Miroshnikov K."/>
            <person name="Ivanova A."/>
            <person name="Philippov D.A."/>
            <person name="Hakobyan A."/>
            <person name="Rijpstra I.C."/>
            <person name="Sinninghe Damste J.S."/>
            <person name="Liesack W."/>
            <person name="Dedysh S.N."/>
        </authorList>
    </citation>
    <scope>NUCLEOTIDE SEQUENCE [LARGE SCALE GENOMIC DNA]</scope>
    <source>
        <strain evidence="4">PX52</strain>
    </source>
</reference>
<evidence type="ECO:0000313" key="4">
    <source>
        <dbReference type="Proteomes" id="UP000324974"/>
    </source>
</evidence>
<feature type="domain" description="DUF1559" evidence="2">
    <location>
        <begin position="39"/>
        <end position="302"/>
    </location>
</feature>
<dbReference type="Pfam" id="PF07963">
    <property type="entry name" value="N_methyl"/>
    <property type="match status" value="1"/>
</dbReference>
<keyword evidence="1" id="KW-0812">Transmembrane</keyword>
<dbReference type="AlphaFoldDB" id="A0A5C1AHE8"/>
<dbReference type="InterPro" id="IPR045584">
    <property type="entry name" value="Pilin-like"/>
</dbReference>
<feature type="transmembrane region" description="Helical" evidence="1">
    <location>
        <begin position="20"/>
        <end position="38"/>
    </location>
</feature>
<gene>
    <name evidence="3" type="ORF">PX52LOC_05266</name>
</gene>
<keyword evidence="1" id="KW-1133">Transmembrane helix</keyword>
<dbReference type="PANTHER" id="PTHR30093">
    <property type="entry name" value="GENERAL SECRETION PATHWAY PROTEIN G"/>
    <property type="match status" value="1"/>
</dbReference>
<dbReference type="KEGG" id="lrs:PX52LOC_05266"/>
<evidence type="ECO:0000256" key="1">
    <source>
        <dbReference type="SAM" id="Phobius"/>
    </source>
</evidence>
<dbReference type="OrthoDB" id="261883at2"/>
<dbReference type="PANTHER" id="PTHR30093:SF2">
    <property type="entry name" value="TYPE II SECRETION SYSTEM PROTEIN H"/>
    <property type="match status" value="1"/>
</dbReference>